<dbReference type="AlphaFoldDB" id="A0A7M5VB39"/>
<dbReference type="RefSeq" id="XP_066917720.1">
    <property type="nucleotide sequence ID" value="XM_067061619.1"/>
</dbReference>
<dbReference type="Proteomes" id="UP000594262">
    <property type="component" value="Unplaced"/>
</dbReference>
<keyword evidence="1" id="KW-1133">Transmembrane helix</keyword>
<dbReference type="SUPFAM" id="SSF51182">
    <property type="entry name" value="RmlC-like cupins"/>
    <property type="match status" value="1"/>
</dbReference>
<protein>
    <submittedName>
        <fullName evidence="2">Uncharacterized protein</fullName>
    </submittedName>
</protein>
<organism evidence="2 3">
    <name type="scientific">Clytia hemisphaerica</name>
    <dbReference type="NCBI Taxonomy" id="252671"/>
    <lineage>
        <taxon>Eukaryota</taxon>
        <taxon>Metazoa</taxon>
        <taxon>Cnidaria</taxon>
        <taxon>Hydrozoa</taxon>
        <taxon>Hydroidolina</taxon>
        <taxon>Leptothecata</taxon>
        <taxon>Obeliida</taxon>
        <taxon>Clytiidae</taxon>
        <taxon>Clytia</taxon>
    </lineage>
</organism>
<dbReference type="InterPro" id="IPR011051">
    <property type="entry name" value="RmlC_Cupin_sf"/>
</dbReference>
<reference evidence="2" key="1">
    <citation type="submission" date="2021-01" db="UniProtKB">
        <authorList>
            <consortium name="EnsemblMetazoa"/>
        </authorList>
    </citation>
    <scope>IDENTIFICATION</scope>
</reference>
<evidence type="ECO:0000313" key="3">
    <source>
        <dbReference type="Proteomes" id="UP000594262"/>
    </source>
</evidence>
<name>A0A7M5VB39_9CNID</name>
<proteinExistence type="predicted"/>
<feature type="transmembrane region" description="Helical" evidence="1">
    <location>
        <begin position="12"/>
        <end position="36"/>
    </location>
</feature>
<evidence type="ECO:0000313" key="2">
    <source>
        <dbReference type="EnsemblMetazoa" id="CLYHEMP010828.1"/>
    </source>
</evidence>
<keyword evidence="1" id="KW-0812">Transmembrane</keyword>
<keyword evidence="3" id="KW-1185">Reference proteome</keyword>
<evidence type="ECO:0000256" key="1">
    <source>
        <dbReference type="SAM" id="Phobius"/>
    </source>
</evidence>
<keyword evidence="1" id="KW-0472">Membrane</keyword>
<dbReference type="GeneID" id="136805064"/>
<dbReference type="EnsemblMetazoa" id="CLYHEMT010828.1">
    <property type="protein sequence ID" value="CLYHEMP010828.1"/>
    <property type="gene ID" value="CLYHEMG010828"/>
</dbReference>
<dbReference type="CDD" id="cd02208">
    <property type="entry name" value="cupin_RmlC-like"/>
    <property type="match status" value="1"/>
</dbReference>
<sequence length="693" mass="79845">MKKEPSQRKDGLSSKIILFLSLSLTLICVIMVTYVLNNHSNGAPVSKTVIFNVPNDKERISITKTNEELVSIVETHEEKEIEIESEEEDAFPEFSRHGRLSHFYNAWNDHTSRLDLNKIKIILDRKLEKTGLDRATFTIAITDEMVIRMVALRGSRGHRCQRHPVSFQYTVLKGRFMLKTHDIVKPIFSYPGDQVFIPKWQPHIEAGATEGVTYLINVITPNVDPDTLTEYLSAGECSHKAIPPLHIPKIVTDEEPVRKPLPESWTAFALLHPFAEAQGDGAEKDFPFSKIGHAKISYDVHRALMNVLLINCEKQSWWFQISGNSNLTRMSRNGTDWTDVDLGWSLPSRDWIGPQEEYVGHSPMNWMSNEVDVDWWKKNNKNTSTWKWFDRKNNGLPFRLLFSAPPPSNVKGDPENLALFQMFSLSYIATFEDHFTEIEDLHLNGIPITGFKCGNLHDWPMFDWTHHFSMSALKIPVEYSHNPYPAKVYYHWKNDANYTGNPFDRSKSTIFYNDYNQADRLETIRSDVFGHWDGIEKRDGVAYLTKTSIDSWKTSCEKMLDGDQPMSQHPPWWPQLGQAKIMGIIEFPTNDTASTWVSPLTGSNRKVAIVHLTFSPHLPNFPNSTSLWTWYDYEDFLQGGNARPVFFMHSLPQANMEMSLSHADFFDFNVMSSDLHSRTQLDYENLQQHCNFT</sequence>
<accession>A0A7M5VB39</accession>